<dbReference type="EMBL" id="LT828648">
    <property type="protein sequence ID" value="SLM48882.1"/>
    <property type="molecule type" value="Genomic_DNA"/>
</dbReference>
<name>A0A1W1I785_9BACT</name>
<dbReference type="KEGG" id="nja:NSJP_2715"/>
<organism evidence="1 2">
    <name type="scientific">Nitrospira japonica</name>
    <dbReference type="NCBI Taxonomy" id="1325564"/>
    <lineage>
        <taxon>Bacteria</taxon>
        <taxon>Pseudomonadati</taxon>
        <taxon>Nitrospirota</taxon>
        <taxon>Nitrospiria</taxon>
        <taxon>Nitrospirales</taxon>
        <taxon>Nitrospiraceae</taxon>
        <taxon>Nitrospira</taxon>
    </lineage>
</organism>
<dbReference type="OrthoDB" id="9815832at2"/>
<gene>
    <name evidence="1" type="ORF">NSJP_2715</name>
</gene>
<dbReference type="RefSeq" id="WP_080887204.1">
    <property type="nucleotide sequence ID" value="NZ_LT828648.1"/>
</dbReference>
<reference evidence="1 2" key="1">
    <citation type="submission" date="2017-03" db="EMBL/GenBank/DDBJ databases">
        <authorList>
            <person name="Afonso C.L."/>
            <person name="Miller P.J."/>
            <person name="Scott M.A."/>
            <person name="Spackman E."/>
            <person name="Goraichik I."/>
            <person name="Dimitrov K.M."/>
            <person name="Suarez D.L."/>
            <person name="Swayne D.E."/>
        </authorList>
    </citation>
    <scope>NUCLEOTIDE SEQUENCE [LARGE SCALE GENOMIC DNA]</scope>
    <source>
        <strain evidence="1">Genome sequencing of Nitrospira japonica strain NJ11</strain>
    </source>
</reference>
<sequence length="82" mass="9413">MTGHVLLESSVGIGHSPDSLVREILDRVEEEAVLSLDSLVMSLPHYSWNQILIAVDRLARDGRLILRRHRFDYTLFSKHYPA</sequence>
<proteinExistence type="predicted"/>
<evidence type="ECO:0000313" key="1">
    <source>
        <dbReference type="EMBL" id="SLM48882.1"/>
    </source>
</evidence>
<keyword evidence="2" id="KW-1185">Reference proteome</keyword>
<accession>A0A1W1I785</accession>
<protein>
    <submittedName>
        <fullName evidence="1">Uncharacterized protein</fullName>
    </submittedName>
</protein>
<dbReference type="Proteomes" id="UP000192042">
    <property type="component" value="Chromosome I"/>
</dbReference>
<evidence type="ECO:0000313" key="2">
    <source>
        <dbReference type="Proteomes" id="UP000192042"/>
    </source>
</evidence>
<dbReference type="AlphaFoldDB" id="A0A1W1I785"/>